<feature type="compositionally biased region" description="Basic and acidic residues" evidence="1">
    <location>
        <begin position="9"/>
        <end position="26"/>
    </location>
</feature>
<protein>
    <submittedName>
        <fullName evidence="2">Uncharacterized protein</fullName>
    </submittedName>
</protein>
<evidence type="ECO:0000313" key="2">
    <source>
        <dbReference type="EMBL" id="KMQ85385.1"/>
    </source>
</evidence>
<sequence length="178" mass="19440">MVWPWQENGPKHGGENFKRAHGKKDVASAPILPQSGNIWDDHPESVPSLMDVDNPNSEFNRNYGKTTKHLDTELNKIFPENQLPVGGKIALGEDEDMRLGNREDPLPDAASKYIEGPNTHVVAIPNGDGTVTMVAPDGSVRVISEKEFLDTSPPGSEIGPAKKKAPKVSGKKQKRKTK</sequence>
<accession>A0A0J7MY80</accession>
<dbReference type="EMBL" id="LBMM01014002">
    <property type="protein sequence ID" value="KMQ85385.1"/>
    <property type="molecule type" value="Genomic_DNA"/>
</dbReference>
<proteinExistence type="predicted"/>
<comment type="caution">
    <text evidence="2">The sequence shown here is derived from an EMBL/GenBank/DDBJ whole genome shotgun (WGS) entry which is preliminary data.</text>
</comment>
<evidence type="ECO:0000313" key="3">
    <source>
        <dbReference type="Proteomes" id="UP000036403"/>
    </source>
</evidence>
<feature type="region of interest" description="Disordered" evidence="1">
    <location>
        <begin position="1"/>
        <end position="62"/>
    </location>
</feature>
<name>A0A0J7MY80_LASNI</name>
<organism evidence="2 3">
    <name type="scientific">Lasius niger</name>
    <name type="common">Black garden ant</name>
    <dbReference type="NCBI Taxonomy" id="67767"/>
    <lineage>
        <taxon>Eukaryota</taxon>
        <taxon>Metazoa</taxon>
        <taxon>Ecdysozoa</taxon>
        <taxon>Arthropoda</taxon>
        <taxon>Hexapoda</taxon>
        <taxon>Insecta</taxon>
        <taxon>Pterygota</taxon>
        <taxon>Neoptera</taxon>
        <taxon>Endopterygota</taxon>
        <taxon>Hymenoptera</taxon>
        <taxon>Apocrita</taxon>
        <taxon>Aculeata</taxon>
        <taxon>Formicoidea</taxon>
        <taxon>Formicidae</taxon>
        <taxon>Formicinae</taxon>
        <taxon>Lasius</taxon>
        <taxon>Lasius</taxon>
    </lineage>
</organism>
<dbReference type="Proteomes" id="UP000036403">
    <property type="component" value="Unassembled WGS sequence"/>
</dbReference>
<feature type="compositionally biased region" description="Basic residues" evidence="1">
    <location>
        <begin position="161"/>
        <end position="178"/>
    </location>
</feature>
<keyword evidence="3" id="KW-1185">Reference proteome</keyword>
<dbReference type="PaxDb" id="67767-A0A0J7MY80"/>
<evidence type="ECO:0000256" key="1">
    <source>
        <dbReference type="SAM" id="MobiDB-lite"/>
    </source>
</evidence>
<dbReference type="AlphaFoldDB" id="A0A0J7MY80"/>
<gene>
    <name evidence="2" type="ORF">RF55_16117</name>
</gene>
<reference evidence="2 3" key="1">
    <citation type="submission" date="2015-04" db="EMBL/GenBank/DDBJ databases">
        <title>Lasius niger genome sequencing.</title>
        <authorList>
            <person name="Konorov E.A."/>
            <person name="Nikitin M.A."/>
            <person name="Kirill M.V."/>
            <person name="Chang P."/>
        </authorList>
    </citation>
    <scope>NUCLEOTIDE SEQUENCE [LARGE SCALE GENOMIC DNA]</scope>
    <source>
        <tissue evidence="2">Whole</tissue>
    </source>
</reference>
<feature type="region of interest" description="Disordered" evidence="1">
    <location>
        <begin position="147"/>
        <end position="178"/>
    </location>
</feature>